<evidence type="ECO:0000256" key="5">
    <source>
        <dbReference type="ARBA" id="ARBA00022723"/>
    </source>
</evidence>
<dbReference type="Pfam" id="PF02696">
    <property type="entry name" value="SelO"/>
    <property type="match status" value="1"/>
</dbReference>
<keyword evidence="8" id="KW-0460">Magnesium</keyword>
<comment type="similarity">
    <text evidence="2">Belongs to the SELO family.</text>
</comment>
<evidence type="ECO:0000256" key="6">
    <source>
        <dbReference type="ARBA" id="ARBA00022741"/>
    </source>
</evidence>
<reference evidence="9" key="1">
    <citation type="submission" date="2018-05" db="EMBL/GenBank/DDBJ databases">
        <authorList>
            <person name="Lanie J.A."/>
            <person name="Ng W.-L."/>
            <person name="Kazmierczak K.M."/>
            <person name="Andrzejewski T.M."/>
            <person name="Davidsen T.M."/>
            <person name="Wayne K.J."/>
            <person name="Tettelin H."/>
            <person name="Glass J.I."/>
            <person name="Rusch D."/>
            <person name="Podicherti R."/>
            <person name="Tsui H.-C.T."/>
            <person name="Winkler M.E."/>
        </authorList>
    </citation>
    <scope>NUCLEOTIDE SEQUENCE</scope>
</reference>
<keyword evidence="4" id="KW-0548">Nucleotidyltransferase</keyword>
<dbReference type="GO" id="GO:0070733">
    <property type="term" value="F:AMPylase activity"/>
    <property type="evidence" value="ECO:0007669"/>
    <property type="project" value="TreeGrafter"/>
</dbReference>
<name>A0A381NY39_9ZZZZ</name>
<evidence type="ECO:0000256" key="1">
    <source>
        <dbReference type="ARBA" id="ARBA00001946"/>
    </source>
</evidence>
<sequence>VSHKPQFKFDNSFARSLEDYFSYCEPEPAVAPKWLQFNHGLAEELGLDPVTLDSDAGLAIFSGNATAEGSKPLAQAYAGHQFGGFSPQLGDGRALLLGEVIDTQQHRRDIQLKGSGRTPFSRGGDGKAAVGPVLREYLIGEAMYALGIPTTRALAAIATGKEVYRENILPGAILTRVAASHIRVGTFQYGAARGNEDKVRKLADYAIARHYPDTADAENPYLAFFAAVVDAQAALVAQWMSIGFIHGVMNTDNMTISGETIDYGPCAFMENYNPGTVFSSIDHGGRYSYANQPQILVWNLARLAEPLIPLVDPNQERAVELLTETIECIQPLYESYWLTRMRSKIGLSKEDSLDSQLIQDLLKVMEGTDFTLAFRRLSQVLCGDRDIVKNLFKKPNEFDDWEQRWAKRLKQEGVATEETAQAMDRVNPIYIPRNHKVEEALAAATHQADMTVFSKLLTIVTRPFEEVEGNEAYAEPAPATNMPYRTFCGT</sequence>
<dbReference type="PANTHER" id="PTHR32057:SF14">
    <property type="entry name" value="PROTEIN ADENYLYLTRANSFERASE SELO, MITOCHONDRIAL"/>
    <property type="match status" value="1"/>
</dbReference>
<feature type="non-terminal residue" evidence="9">
    <location>
        <position position="1"/>
    </location>
</feature>
<accession>A0A381NY39</accession>
<evidence type="ECO:0000256" key="2">
    <source>
        <dbReference type="ARBA" id="ARBA00009747"/>
    </source>
</evidence>
<evidence type="ECO:0000256" key="7">
    <source>
        <dbReference type="ARBA" id="ARBA00022840"/>
    </source>
</evidence>
<keyword evidence="5" id="KW-0479">Metal-binding</keyword>
<dbReference type="NCBIfam" id="NF000658">
    <property type="entry name" value="PRK00029.1"/>
    <property type="match status" value="1"/>
</dbReference>
<dbReference type="GO" id="GO:0046872">
    <property type="term" value="F:metal ion binding"/>
    <property type="evidence" value="ECO:0007669"/>
    <property type="project" value="UniProtKB-KW"/>
</dbReference>
<evidence type="ECO:0000256" key="8">
    <source>
        <dbReference type="ARBA" id="ARBA00022842"/>
    </source>
</evidence>
<organism evidence="9">
    <name type="scientific">marine metagenome</name>
    <dbReference type="NCBI Taxonomy" id="408172"/>
    <lineage>
        <taxon>unclassified sequences</taxon>
        <taxon>metagenomes</taxon>
        <taxon>ecological metagenomes</taxon>
    </lineage>
</organism>
<keyword evidence="7" id="KW-0067">ATP-binding</keyword>
<protein>
    <recommendedName>
        <fullName evidence="10">YdiU family protein</fullName>
    </recommendedName>
</protein>
<evidence type="ECO:0000256" key="4">
    <source>
        <dbReference type="ARBA" id="ARBA00022695"/>
    </source>
</evidence>
<dbReference type="EMBL" id="UINC01000685">
    <property type="protein sequence ID" value="SUZ59556.1"/>
    <property type="molecule type" value="Genomic_DNA"/>
</dbReference>
<keyword evidence="6" id="KW-0547">Nucleotide-binding</keyword>
<keyword evidence="3" id="KW-0808">Transferase</keyword>
<gene>
    <name evidence="9" type="ORF">METZ01_LOCUS12410</name>
</gene>
<dbReference type="HAMAP" id="MF_00692">
    <property type="entry name" value="SelO"/>
    <property type="match status" value="1"/>
</dbReference>
<evidence type="ECO:0000256" key="3">
    <source>
        <dbReference type="ARBA" id="ARBA00022679"/>
    </source>
</evidence>
<dbReference type="AlphaFoldDB" id="A0A381NY39"/>
<evidence type="ECO:0000313" key="9">
    <source>
        <dbReference type="EMBL" id="SUZ59556.1"/>
    </source>
</evidence>
<proteinExistence type="inferred from homology"/>
<dbReference type="GO" id="GO:0005524">
    <property type="term" value="F:ATP binding"/>
    <property type="evidence" value="ECO:0007669"/>
    <property type="project" value="UniProtKB-KW"/>
</dbReference>
<comment type="cofactor">
    <cofactor evidence="1">
        <name>Mg(2+)</name>
        <dbReference type="ChEBI" id="CHEBI:18420"/>
    </cofactor>
</comment>
<evidence type="ECO:0008006" key="10">
    <source>
        <dbReference type="Google" id="ProtNLM"/>
    </source>
</evidence>
<dbReference type="InterPro" id="IPR003846">
    <property type="entry name" value="SelO"/>
</dbReference>
<dbReference type="PANTHER" id="PTHR32057">
    <property type="entry name" value="PROTEIN ADENYLYLTRANSFERASE SELO, MITOCHONDRIAL"/>
    <property type="match status" value="1"/>
</dbReference>